<proteinExistence type="predicted"/>
<evidence type="ECO:0000259" key="1">
    <source>
        <dbReference type="Pfam" id="PF24032"/>
    </source>
</evidence>
<dbReference type="InterPro" id="IPR056937">
    <property type="entry name" value="YqbQ/XkdQ"/>
</dbReference>
<comment type="caution">
    <text evidence="2">The sequence shown here is derived from an EMBL/GenBank/DDBJ whole genome shotgun (WGS) entry which is preliminary data.</text>
</comment>
<dbReference type="Pfam" id="PF24032">
    <property type="entry name" value="YQBQ"/>
    <property type="match status" value="1"/>
</dbReference>
<evidence type="ECO:0000313" key="3">
    <source>
        <dbReference type="Proteomes" id="UP000653127"/>
    </source>
</evidence>
<dbReference type="AlphaFoldDB" id="A0A926DYV3"/>
<protein>
    <recommendedName>
        <fullName evidence="1">YqbQ/XkdQ domain-containing protein</fullName>
    </recommendedName>
</protein>
<sequence>MRPVEPLDAFLNRACATIGDRIRLGQVDKTEINLGKYFFDNQSLLDMIYQSIQDNLLLNSYYYTLRDNFGAIDLRDTVDLRLPLVIGDSSLATGFEHTKSIDDDSYNYIVVAKDDKAAGVRNTYVSEDSANIGQWGKLMHYEKVSADLNEAQLKDRAARLLALKNRETVSLSVECVGDMRVIAGSGVKVEIEEAGLDMWALVDSATHTFEGSNHTMKLNLRYGWWY</sequence>
<gene>
    <name evidence="2" type="ORF">H8711_05810</name>
</gene>
<evidence type="ECO:0000313" key="2">
    <source>
        <dbReference type="EMBL" id="MBC8546448.1"/>
    </source>
</evidence>
<keyword evidence="3" id="KW-1185">Reference proteome</keyword>
<organism evidence="2 3">
    <name type="scientific">Ligaoa zhengdingensis</name>
    <dbReference type="NCBI Taxonomy" id="2763658"/>
    <lineage>
        <taxon>Bacteria</taxon>
        <taxon>Bacillati</taxon>
        <taxon>Bacillota</taxon>
        <taxon>Clostridia</taxon>
        <taxon>Eubacteriales</taxon>
        <taxon>Oscillospiraceae</taxon>
        <taxon>Ligaoa</taxon>
    </lineage>
</organism>
<reference evidence="2" key="1">
    <citation type="submission" date="2020-08" db="EMBL/GenBank/DDBJ databases">
        <title>Genome public.</title>
        <authorList>
            <person name="Liu C."/>
            <person name="Sun Q."/>
        </authorList>
    </citation>
    <scope>NUCLEOTIDE SEQUENCE</scope>
    <source>
        <strain evidence="2">NSJ-31</strain>
    </source>
</reference>
<feature type="domain" description="YqbQ/XkdQ" evidence="1">
    <location>
        <begin position="21"/>
        <end position="221"/>
    </location>
</feature>
<name>A0A926DYV3_9FIRM</name>
<dbReference type="EMBL" id="JACRST010000006">
    <property type="protein sequence ID" value="MBC8546448.1"/>
    <property type="molecule type" value="Genomic_DNA"/>
</dbReference>
<accession>A0A926DYV3</accession>
<dbReference type="Proteomes" id="UP000653127">
    <property type="component" value="Unassembled WGS sequence"/>
</dbReference>